<dbReference type="Pfam" id="PF03466">
    <property type="entry name" value="LysR_substrate"/>
    <property type="match status" value="1"/>
</dbReference>
<organism evidence="6 7">
    <name type="scientific">Vibrio owensii CAIM 1854 = LMG 25443</name>
    <dbReference type="NCBI Taxonomy" id="1229493"/>
    <lineage>
        <taxon>Bacteria</taxon>
        <taxon>Pseudomonadati</taxon>
        <taxon>Pseudomonadota</taxon>
        <taxon>Gammaproteobacteria</taxon>
        <taxon>Vibrionales</taxon>
        <taxon>Vibrionaceae</taxon>
        <taxon>Vibrio</taxon>
    </lineage>
</organism>
<evidence type="ECO:0000256" key="1">
    <source>
        <dbReference type="ARBA" id="ARBA00009437"/>
    </source>
</evidence>
<evidence type="ECO:0000313" key="6">
    <source>
        <dbReference type="EMBL" id="KIF54904.1"/>
    </source>
</evidence>
<dbReference type="FunFam" id="1.10.10.10:FF:000001">
    <property type="entry name" value="LysR family transcriptional regulator"/>
    <property type="match status" value="1"/>
</dbReference>
<dbReference type="Pfam" id="PF00126">
    <property type="entry name" value="HTH_1"/>
    <property type="match status" value="1"/>
</dbReference>
<dbReference type="Proteomes" id="UP000031586">
    <property type="component" value="Unassembled WGS sequence"/>
</dbReference>
<dbReference type="InterPro" id="IPR000847">
    <property type="entry name" value="LysR_HTH_N"/>
</dbReference>
<dbReference type="PRINTS" id="PR00039">
    <property type="entry name" value="HTHLYSR"/>
</dbReference>
<proteinExistence type="inferred from homology"/>
<dbReference type="InterPro" id="IPR005119">
    <property type="entry name" value="LysR_subst-bd"/>
</dbReference>
<comment type="caution">
    <text evidence="6">The sequence shown here is derived from an EMBL/GenBank/DDBJ whole genome shotgun (WGS) entry which is preliminary data.</text>
</comment>
<keyword evidence="4" id="KW-0804">Transcription</keyword>
<comment type="similarity">
    <text evidence="1">Belongs to the LysR transcriptional regulatory family.</text>
</comment>
<evidence type="ECO:0000256" key="2">
    <source>
        <dbReference type="ARBA" id="ARBA00023015"/>
    </source>
</evidence>
<keyword evidence="2" id="KW-0805">Transcription regulation</keyword>
<dbReference type="GO" id="GO:0003700">
    <property type="term" value="F:DNA-binding transcription factor activity"/>
    <property type="evidence" value="ECO:0007669"/>
    <property type="project" value="InterPro"/>
</dbReference>
<dbReference type="SUPFAM" id="SSF53850">
    <property type="entry name" value="Periplasmic binding protein-like II"/>
    <property type="match status" value="1"/>
</dbReference>
<accession>A0A0C1ZFZ6</accession>
<evidence type="ECO:0000313" key="7">
    <source>
        <dbReference type="Proteomes" id="UP000031586"/>
    </source>
</evidence>
<feature type="domain" description="HTH lysR-type" evidence="5">
    <location>
        <begin position="6"/>
        <end position="63"/>
    </location>
</feature>
<dbReference type="PANTHER" id="PTHR30537:SF74">
    <property type="entry name" value="HTH-TYPE TRANSCRIPTIONAL REGULATOR TRPI"/>
    <property type="match status" value="1"/>
</dbReference>
<sequence>MKERMPPLQGLYYFYIAAKEGSFKAAAKYLFVTPAAISQQIRQLEEFLGTDLFVRQHRKILLTAEGDLLFAQAERGFNHLQQGVRLINQDPNPNHLSISTLPSFAHHWLVPRITAFRQRHPDISLLMEPTNELVSFQDSQIDLCVRYGHGDYPNLESQWLMDEVFYPACHPIYQKEHGIYSVEDLDKAELIEDLWPDLDWNLWLNTLGHKAAKPTLKYSGSHLVLEGALSLQGVALVKHSLAYRYIQEGKLVRIGDIGIQPKYAYYLCAPTGYLKRQKAQLFSQWIKEEIADFEHSTVRDFETIQLKEE</sequence>
<dbReference type="CDD" id="cd08432">
    <property type="entry name" value="PBP2_GcdR_TrpI_HvrB_AmpR_like"/>
    <property type="match status" value="1"/>
</dbReference>
<evidence type="ECO:0000256" key="3">
    <source>
        <dbReference type="ARBA" id="ARBA00023125"/>
    </source>
</evidence>
<gene>
    <name evidence="6" type="ORF">H735_00750</name>
</gene>
<dbReference type="GO" id="GO:0043565">
    <property type="term" value="F:sequence-specific DNA binding"/>
    <property type="evidence" value="ECO:0007669"/>
    <property type="project" value="TreeGrafter"/>
</dbReference>
<dbReference type="SUPFAM" id="SSF46785">
    <property type="entry name" value="Winged helix' DNA-binding domain"/>
    <property type="match status" value="1"/>
</dbReference>
<evidence type="ECO:0000256" key="4">
    <source>
        <dbReference type="ARBA" id="ARBA00023163"/>
    </source>
</evidence>
<dbReference type="GO" id="GO:0006351">
    <property type="term" value="P:DNA-templated transcription"/>
    <property type="evidence" value="ECO:0007669"/>
    <property type="project" value="TreeGrafter"/>
</dbReference>
<dbReference type="AlphaFoldDB" id="A0A0C1ZFZ6"/>
<keyword evidence="3" id="KW-0238">DNA-binding</keyword>
<dbReference type="Gene3D" id="1.10.10.10">
    <property type="entry name" value="Winged helix-like DNA-binding domain superfamily/Winged helix DNA-binding domain"/>
    <property type="match status" value="1"/>
</dbReference>
<reference evidence="6 7" key="1">
    <citation type="submission" date="2014-07" db="EMBL/GenBank/DDBJ databases">
        <title>Unique and conserved regions in Vibrio harveyi and related species in comparison with the shrimp pathogen Vibrio harveyi CAIM 1792.</title>
        <authorList>
            <person name="Espinoza-Valles I."/>
            <person name="Vora G."/>
            <person name="Leekitcharoenphon P."/>
            <person name="Ussery D."/>
            <person name="Hoj L."/>
            <person name="Gomez-Gil B."/>
        </authorList>
    </citation>
    <scope>NUCLEOTIDE SEQUENCE [LARGE SCALE GENOMIC DNA]</scope>
    <source>
        <strain evidence="7">CAIM 1854 / LMG 25443</strain>
    </source>
</reference>
<dbReference type="PANTHER" id="PTHR30537">
    <property type="entry name" value="HTH-TYPE TRANSCRIPTIONAL REGULATOR"/>
    <property type="match status" value="1"/>
</dbReference>
<dbReference type="RefSeq" id="WP_020193904.1">
    <property type="nucleotide sequence ID" value="NZ_BAOH01000001.1"/>
</dbReference>
<dbReference type="Gene3D" id="3.40.190.10">
    <property type="entry name" value="Periplasmic binding protein-like II"/>
    <property type="match status" value="2"/>
</dbReference>
<protein>
    <submittedName>
        <fullName evidence="6">Glycine cleavage system regulatory protein</fullName>
    </submittedName>
</protein>
<dbReference type="InterPro" id="IPR058163">
    <property type="entry name" value="LysR-type_TF_proteobact-type"/>
</dbReference>
<dbReference type="PROSITE" id="PS50931">
    <property type="entry name" value="HTH_LYSR"/>
    <property type="match status" value="1"/>
</dbReference>
<evidence type="ECO:0000259" key="5">
    <source>
        <dbReference type="PROSITE" id="PS50931"/>
    </source>
</evidence>
<dbReference type="EMBL" id="JPRD01000003">
    <property type="protein sequence ID" value="KIF54904.1"/>
    <property type="molecule type" value="Genomic_DNA"/>
</dbReference>
<dbReference type="PATRIC" id="fig|1229493.5.peg.2827"/>
<dbReference type="InterPro" id="IPR036388">
    <property type="entry name" value="WH-like_DNA-bd_sf"/>
</dbReference>
<dbReference type="InterPro" id="IPR036390">
    <property type="entry name" value="WH_DNA-bd_sf"/>
</dbReference>
<name>A0A0C1ZFZ6_9VIBR</name>